<gene>
    <name evidence="14" type="ORF">GCM10007894_02560</name>
</gene>
<feature type="active site" description="Charge relay system" evidence="6 7">
    <location>
        <position position="598"/>
    </location>
</feature>
<dbReference type="Pfam" id="PF17766">
    <property type="entry name" value="fn3_6"/>
    <property type="match status" value="1"/>
</dbReference>
<dbReference type="InterPro" id="IPR045051">
    <property type="entry name" value="SBT"/>
</dbReference>
<dbReference type="InterPro" id="IPR010259">
    <property type="entry name" value="S8pro/Inhibitor_I9"/>
</dbReference>
<evidence type="ECO:0000313" key="15">
    <source>
        <dbReference type="Proteomes" id="UP001157439"/>
    </source>
</evidence>
<dbReference type="PROSITE" id="PS00136">
    <property type="entry name" value="SUBTILASE_ASP"/>
    <property type="match status" value="1"/>
</dbReference>
<dbReference type="Pfam" id="PF05922">
    <property type="entry name" value="Inhibitor_I9"/>
    <property type="match status" value="1"/>
</dbReference>
<dbReference type="AlphaFoldDB" id="A0AA37WWD4"/>
<dbReference type="Proteomes" id="UP001157439">
    <property type="component" value="Unassembled WGS sequence"/>
</dbReference>
<evidence type="ECO:0000256" key="6">
    <source>
        <dbReference type="PIRSR" id="PIRSR615500-1"/>
    </source>
</evidence>
<dbReference type="PANTHER" id="PTHR10795">
    <property type="entry name" value="PROPROTEIN CONVERTASE SUBTILISIN/KEXIN"/>
    <property type="match status" value="1"/>
</dbReference>
<dbReference type="InterPro" id="IPR000209">
    <property type="entry name" value="Peptidase_S8/S53_dom"/>
</dbReference>
<feature type="active site" description="Charge relay system" evidence="6 7">
    <location>
        <position position="268"/>
    </location>
</feature>
<evidence type="ECO:0000259" key="11">
    <source>
        <dbReference type="Pfam" id="PF02225"/>
    </source>
</evidence>
<dbReference type="InterPro" id="IPR003137">
    <property type="entry name" value="PA_domain"/>
</dbReference>
<dbReference type="GO" id="GO:0006508">
    <property type="term" value="P:proteolysis"/>
    <property type="evidence" value="ECO:0007669"/>
    <property type="project" value="UniProtKB-KW"/>
</dbReference>
<dbReference type="SUPFAM" id="SSF52743">
    <property type="entry name" value="Subtilisin-like"/>
    <property type="match status" value="1"/>
</dbReference>
<sequence length="1104" mass="115583">MMNIVSLAVGCLSCSLVLAVSTSINAASRQLSISQQTPSVASEAQSVNKVNPSANRMIAEKQMYIVRLADAPLATYEGGVKGLSATSNKMTGAKKLNVNSKHSKAYRKYLKKNQENFRKQTGTTGQVKSEFQIIFNGMAMELSEREAKTLRNNPNVLSVSKERMEKPLTDSGPGLIGADVIWQGPPNNVPHSQGEGLVIAILDTGINQNHPSFADIGGDGYDHTNPLGSGNYIPGSYCDTNPDFCNDKLIGAWSFVNESVTPADSDGHGSHTASTAAGNYISQATIESPTTGLSRDISGVAPHANIIAYDVCINTCPTSALLAAVEQVVIDSSNLPNGIHALNYSISGGENPYNDVIELAFLNATAAGVYVAASAGNNGPGEATVAHNSPWVSTTASMTHERRLVNEVTNLSSDGIELASITGVGFTGGYGPARIINSADLEADFPGSTLCGLGGQGAYSPPWPPGTFNGEIVACTRGVFGRVEKGANLLAAGAGGYILMDNGNGIVGDPHVLPAVHINQSDSATLAAWLASNSNTTAEIKGLTVDVQPSNADVMAGSSSRGPSTNVDVIKPDLGAPGVSIMAAAPTADNYMFLSGTSMASPHNAGAGAIVAGARPDWSPYAIKSAIMMTANNHSGVKEDGVSLADAHDFGAGRIDLSRTTEVGLVLNETPQNFLLANPDNGGDPTGLNIASMQNSNCVDSCSWTRTFTNVTKHTIHVELSVENSGGVSYSVSPNRLKVKRGKSASFTVTANGVYQEEWQFADLLVARKGDGPDLHMPIAVKGGLSTDPAVLSKTVDKANANAGDTLRYTIEVAAATESGTFDVTDVLPTGGDYVDGSATYSVVNGSTSIPFEENNGVLSWQGELDKQEFAVKAGASKYGYVPLTRFGTPPLRLPSNCDDGGLVINVAPFEYNSQEYSQVIWSVNGTLEAGIASGQAASHSHEELPNESLPNNLMAPWWTDLNMCRGGNWYVEQLSDGEDVFTVFEWKDVPLFGDDSATSTFQVWIVHTTNEIFYVYDTLAGDDATIGAEDATGTSGSSYYYNGAGSKPTSSDDLTIAQDGGGVAVLQFDVTANCDAETIVNKAELSQNGEQELALAVTKVSGC</sequence>
<dbReference type="PROSITE" id="PS00138">
    <property type="entry name" value="SUBTILASE_SER"/>
    <property type="match status" value="1"/>
</dbReference>
<keyword evidence="5 7" id="KW-0720">Serine protease</keyword>
<dbReference type="Gene3D" id="3.30.70.80">
    <property type="entry name" value="Peptidase S8 propeptide/proteinase inhibitor I9"/>
    <property type="match status" value="1"/>
</dbReference>
<evidence type="ECO:0000259" key="12">
    <source>
        <dbReference type="Pfam" id="PF05922"/>
    </source>
</evidence>
<organism evidence="14 15">
    <name type="scientific">Paraferrimonas haliotis</name>
    <dbReference type="NCBI Taxonomy" id="2013866"/>
    <lineage>
        <taxon>Bacteria</taxon>
        <taxon>Pseudomonadati</taxon>
        <taxon>Pseudomonadota</taxon>
        <taxon>Gammaproteobacteria</taxon>
        <taxon>Alteromonadales</taxon>
        <taxon>Ferrimonadaceae</taxon>
        <taxon>Paraferrimonas</taxon>
    </lineage>
</organism>
<dbReference type="InterPro" id="IPR047589">
    <property type="entry name" value="DUF11_rpt"/>
</dbReference>
<keyword evidence="2 7" id="KW-0645">Protease</keyword>
<keyword evidence="3 9" id="KW-0732">Signal</keyword>
<dbReference type="InterPro" id="IPR023828">
    <property type="entry name" value="Peptidase_S8_Ser-AS"/>
</dbReference>
<dbReference type="Gene3D" id="3.40.50.200">
    <property type="entry name" value="Peptidase S8/S53 domain"/>
    <property type="match status" value="1"/>
</dbReference>
<feature type="domain" description="Inhibitor I9" evidence="12">
    <location>
        <begin position="64"/>
        <end position="163"/>
    </location>
</feature>
<evidence type="ECO:0000256" key="1">
    <source>
        <dbReference type="ARBA" id="ARBA00011073"/>
    </source>
</evidence>
<dbReference type="InterPro" id="IPR037045">
    <property type="entry name" value="S8pro/Inhibitor_I9_sf"/>
</dbReference>
<feature type="signal peptide" evidence="9">
    <location>
        <begin position="1"/>
        <end position="26"/>
    </location>
</feature>
<feature type="domain" description="Subtilisin-like protease fibronectin type-III" evidence="13">
    <location>
        <begin position="688"/>
        <end position="781"/>
    </location>
</feature>
<reference evidence="14 15" key="1">
    <citation type="journal article" date="2014" name="Int. J. Syst. Evol. Microbiol.">
        <title>Complete genome sequence of Corynebacterium casei LMG S-19264T (=DSM 44701T), isolated from a smear-ripened cheese.</title>
        <authorList>
            <consortium name="US DOE Joint Genome Institute (JGI-PGF)"/>
            <person name="Walter F."/>
            <person name="Albersmeier A."/>
            <person name="Kalinowski J."/>
            <person name="Ruckert C."/>
        </authorList>
    </citation>
    <scope>NUCLEOTIDE SEQUENCE [LARGE SCALE GENOMIC DNA]</scope>
    <source>
        <strain evidence="14 15">NBRC 112785</strain>
    </source>
</reference>
<feature type="domain" description="Peptidase S8/S53" evidence="10">
    <location>
        <begin position="194"/>
        <end position="651"/>
    </location>
</feature>
<dbReference type="InterPro" id="IPR015500">
    <property type="entry name" value="Peptidase_S8_subtilisin-rel"/>
</dbReference>
<evidence type="ECO:0000259" key="10">
    <source>
        <dbReference type="Pfam" id="PF00082"/>
    </source>
</evidence>
<dbReference type="InterPro" id="IPR023827">
    <property type="entry name" value="Peptidase_S8_Asp-AS"/>
</dbReference>
<dbReference type="PROSITE" id="PS51892">
    <property type="entry name" value="SUBTILASE"/>
    <property type="match status" value="1"/>
</dbReference>
<evidence type="ECO:0000256" key="8">
    <source>
        <dbReference type="RuleBase" id="RU003355"/>
    </source>
</evidence>
<dbReference type="PRINTS" id="PR00723">
    <property type="entry name" value="SUBTILISIN"/>
</dbReference>
<feature type="chain" id="PRO_5041288859" evidence="9">
    <location>
        <begin position="27"/>
        <end position="1104"/>
    </location>
</feature>
<dbReference type="InterPro" id="IPR041469">
    <property type="entry name" value="Subtilisin-like_FN3"/>
</dbReference>
<keyword evidence="4 7" id="KW-0378">Hydrolase</keyword>
<evidence type="ECO:0000259" key="13">
    <source>
        <dbReference type="Pfam" id="PF17766"/>
    </source>
</evidence>
<dbReference type="RefSeq" id="WP_095500102.1">
    <property type="nucleotide sequence ID" value="NZ_BSPO01000001.1"/>
</dbReference>
<evidence type="ECO:0000256" key="5">
    <source>
        <dbReference type="ARBA" id="ARBA00022825"/>
    </source>
</evidence>
<dbReference type="CDD" id="cd02120">
    <property type="entry name" value="PA_subtilisin_like"/>
    <property type="match status" value="1"/>
</dbReference>
<comment type="caution">
    <text evidence="14">The sequence shown here is derived from an EMBL/GenBank/DDBJ whole genome shotgun (WGS) entry which is preliminary data.</text>
</comment>
<dbReference type="NCBIfam" id="TIGR01451">
    <property type="entry name" value="B_ant_repeat"/>
    <property type="match status" value="1"/>
</dbReference>
<protein>
    <submittedName>
        <fullName evidence="14">Uncharacterized protein</fullName>
    </submittedName>
</protein>
<feature type="domain" description="PA" evidence="11">
    <location>
        <begin position="459"/>
        <end position="525"/>
    </location>
</feature>
<evidence type="ECO:0000256" key="2">
    <source>
        <dbReference type="ARBA" id="ARBA00022670"/>
    </source>
</evidence>
<evidence type="ECO:0000256" key="7">
    <source>
        <dbReference type="PROSITE-ProRule" id="PRU01240"/>
    </source>
</evidence>
<name>A0AA37WWD4_9GAMM</name>
<dbReference type="Gene3D" id="3.50.30.30">
    <property type="match status" value="1"/>
</dbReference>
<accession>A0AA37WWD4</accession>
<feature type="active site" description="Charge relay system" evidence="6 7">
    <location>
        <position position="203"/>
    </location>
</feature>
<dbReference type="Pfam" id="PF00082">
    <property type="entry name" value="Peptidase_S8"/>
    <property type="match status" value="1"/>
</dbReference>
<dbReference type="Gene3D" id="2.60.40.2310">
    <property type="match status" value="1"/>
</dbReference>
<proteinExistence type="inferred from homology"/>
<evidence type="ECO:0000313" key="14">
    <source>
        <dbReference type="EMBL" id="GLS82279.1"/>
    </source>
</evidence>
<comment type="similarity">
    <text evidence="1 7 8">Belongs to the peptidase S8 family.</text>
</comment>
<evidence type="ECO:0000256" key="3">
    <source>
        <dbReference type="ARBA" id="ARBA00022729"/>
    </source>
</evidence>
<evidence type="ECO:0000256" key="9">
    <source>
        <dbReference type="SAM" id="SignalP"/>
    </source>
</evidence>
<dbReference type="InterPro" id="IPR036852">
    <property type="entry name" value="Peptidase_S8/S53_dom_sf"/>
</dbReference>
<evidence type="ECO:0000256" key="4">
    <source>
        <dbReference type="ARBA" id="ARBA00022801"/>
    </source>
</evidence>
<dbReference type="Gene3D" id="2.60.40.740">
    <property type="match status" value="1"/>
</dbReference>
<dbReference type="EMBL" id="BSPO01000001">
    <property type="protein sequence ID" value="GLS82279.1"/>
    <property type="molecule type" value="Genomic_DNA"/>
</dbReference>
<dbReference type="Pfam" id="PF02225">
    <property type="entry name" value="PA"/>
    <property type="match status" value="1"/>
</dbReference>
<dbReference type="GO" id="GO:0004252">
    <property type="term" value="F:serine-type endopeptidase activity"/>
    <property type="evidence" value="ECO:0007669"/>
    <property type="project" value="UniProtKB-UniRule"/>
</dbReference>
<keyword evidence="15" id="KW-1185">Reference proteome</keyword>